<dbReference type="InterPro" id="IPR005025">
    <property type="entry name" value="FMN_Rdtase-like_dom"/>
</dbReference>
<feature type="domain" description="NADPH-dependent FMN reductase-like" evidence="3">
    <location>
        <begin position="1"/>
        <end position="155"/>
    </location>
</feature>
<dbReference type="InterPro" id="IPR051796">
    <property type="entry name" value="ISF_SsuE-like"/>
</dbReference>
<protein>
    <submittedName>
        <fullName evidence="4">Multimeric flavodoxin WrbA</fullName>
    </submittedName>
</protein>
<comment type="caution">
    <text evidence="4">The sequence shown here is derived from an EMBL/GenBank/DDBJ whole genome shotgun (WGS) entry which is preliminary data.</text>
</comment>
<dbReference type="GO" id="GO:0016491">
    <property type="term" value="F:oxidoreductase activity"/>
    <property type="evidence" value="ECO:0007669"/>
    <property type="project" value="InterPro"/>
</dbReference>
<dbReference type="SUPFAM" id="SSF52218">
    <property type="entry name" value="Flavoproteins"/>
    <property type="match status" value="1"/>
</dbReference>
<evidence type="ECO:0000313" key="4">
    <source>
        <dbReference type="EMBL" id="PPK76801.1"/>
    </source>
</evidence>
<keyword evidence="1" id="KW-0285">Flavoprotein</keyword>
<organism evidence="4 5">
    <name type="scientific">Lacrimispora xylanisolvens</name>
    <dbReference type="NCBI Taxonomy" id="384636"/>
    <lineage>
        <taxon>Bacteria</taxon>
        <taxon>Bacillati</taxon>
        <taxon>Bacillota</taxon>
        <taxon>Clostridia</taxon>
        <taxon>Lachnospirales</taxon>
        <taxon>Lachnospiraceae</taxon>
        <taxon>Lacrimispora</taxon>
    </lineage>
</organism>
<reference evidence="4 5" key="1">
    <citation type="submission" date="2018-02" db="EMBL/GenBank/DDBJ databases">
        <title>Genomic Encyclopedia of Archaeal and Bacterial Type Strains, Phase II (KMG-II): from individual species to whole genera.</title>
        <authorList>
            <person name="Goeker M."/>
        </authorList>
    </citation>
    <scope>NUCLEOTIDE SEQUENCE [LARGE SCALE GENOMIC DNA]</scope>
    <source>
        <strain evidence="4 5">DSM 3808</strain>
    </source>
</reference>
<dbReference type="EMBL" id="PTJA01000017">
    <property type="protein sequence ID" value="PPK76801.1"/>
    <property type="molecule type" value="Genomic_DNA"/>
</dbReference>
<dbReference type="Pfam" id="PF03358">
    <property type="entry name" value="FMN_red"/>
    <property type="match status" value="1"/>
</dbReference>
<dbReference type="PANTHER" id="PTHR43278">
    <property type="entry name" value="NAD(P)H-DEPENDENT FMN-CONTAINING OXIDOREDUCTASE YWQN-RELATED"/>
    <property type="match status" value="1"/>
</dbReference>
<evidence type="ECO:0000259" key="3">
    <source>
        <dbReference type="Pfam" id="PF03358"/>
    </source>
</evidence>
<dbReference type="AlphaFoldDB" id="A0A2S6HHE2"/>
<evidence type="ECO:0000313" key="5">
    <source>
        <dbReference type="Proteomes" id="UP000237749"/>
    </source>
</evidence>
<keyword evidence="5" id="KW-1185">Reference proteome</keyword>
<dbReference type="InterPro" id="IPR029039">
    <property type="entry name" value="Flavoprotein-like_sf"/>
</dbReference>
<name>A0A2S6HHE2_9FIRM</name>
<evidence type="ECO:0000256" key="1">
    <source>
        <dbReference type="ARBA" id="ARBA00022630"/>
    </source>
</evidence>
<dbReference type="Gene3D" id="3.40.50.360">
    <property type="match status" value="1"/>
</dbReference>
<sequence>MNVLVISGSPRRKDSYQVCMEIWNELKKYDSGIEFEYLQLSQSSISECRGCAICFQKSELLCPCKDDEIRSIKEKMKNADAIILSSPVYAYQVTGQMKLFIDRLSYLFHRPEFCGKPVLIVVTTDGGGSKQVYKYLKMTVSGWAMDLVGDVQIISPMYFENREPKSVFKFNKRIYAKGQKRIKILAKKLYEKMGQSNKKVPTFYDIFLFNCLRSKIYTSDADRIYWRNKGWIDAPYFFDVDINPVKRFFGKVMKRLIDILGKKISTGA</sequence>
<evidence type="ECO:0000256" key="2">
    <source>
        <dbReference type="ARBA" id="ARBA00022643"/>
    </source>
</evidence>
<dbReference type="PANTHER" id="PTHR43278:SF2">
    <property type="entry name" value="IRON-SULFUR FLAVOPROTEIN"/>
    <property type="match status" value="1"/>
</dbReference>
<proteinExistence type="predicted"/>
<keyword evidence="2" id="KW-0288">FMN</keyword>
<dbReference type="OrthoDB" id="9790975at2"/>
<dbReference type="RefSeq" id="WP_104439415.1">
    <property type="nucleotide sequence ID" value="NZ_PTJA01000017.1"/>
</dbReference>
<accession>A0A2S6HHE2</accession>
<dbReference type="Proteomes" id="UP000237749">
    <property type="component" value="Unassembled WGS sequence"/>
</dbReference>
<gene>
    <name evidence="4" type="ORF">BXY41_11730</name>
</gene>